<protein>
    <recommendedName>
        <fullName evidence="1">Phospholipase C/D domain-containing protein</fullName>
    </recommendedName>
</protein>
<reference evidence="2" key="1">
    <citation type="journal article" date="2015" name="Nature">
        <title>Complex archaea that bridge the gap between prokaryotes and eukaryotes.</title>
        <authorList>
            <person name="Spang A."/>
            <person name="Saw J.H."/>
            <person name="Jorgensen S.L."/>
            <person name="Zaremba-Niedzwiedzka K."/>
            <person name="Martijn J."/>
            <person name="Lind A.E."/>
            <person name="van Eijk R."/>
            <person name="Schleper C."/>
            <person name="Guy L."/>
            <person name="Ettema T.J."/>
        </authorList>
    </citation>
    <scope>NUCLEOTIDE SEQUENCE</scope>
</reference>
<dbReference type="AlphaFoldDB" id="A0A0F9L248"/>
<proteinExistence type="predicted"/>
<comment type="caution">
    <text evidence="2">The sequence shown here is derived from an EMBL/GenBank/DDBJ whole genome shotgun (WGS) entry which is preliminary data.</text>
</comment>
<accession>A0A0F9L248</accession>
<dbReference type="Pfam" id="PF00882">
    <property type="entry name" value="Zn_dep_PLPC"/>
    <property type="match status" value="1"/>
</dbReference>
<dbReference type="EMBL" id="LAZR01008066">
    <property type="protein sequence ID" value="KKM81171.1"/>
    <property type="molecule type" value="Genomic_DNA"/>
</dbReference>
<name>A0A0F9L248_9ZZZZ</name>
<evidence type="ECO:0000313" key="2">
    <source>
        <dbReference type="EMBL" id="KKM81171.1"/>
    </source>
</evidence>
<organism evidence="2">
    <name type="scientific">marine sediment metagenome</name>
    <dbReference type="NCBI Taxonomy" id="412755"/>
    <lineage>
        <taxon>unclassified sequences</taxon>
        <taxon>metagenomes</taxon>
        <taxon>ecological metagenomes</taxon>
    </lineage>
</organism>
<gene>
    <name evidence="2" type="ORF">LCGC14_1332510</name>
</gene>
<feature type="domain" description="Phospholipase C/D" evidence="1">
    <location>
        <begin position="7"/>
        <end position="165"/>
    </location>
</feature>
<dbReference type="InterPro" id="IPR029002">
    <property type="entry name" value="PLPC/GPLD1"/>
</dbReference>
<sequence length="251" mass="30149">MATWGAHFRIAENLLKKNFNLNRKSFTIGNIGPDCGLPNKDWSAFTPPKEVSHFAVSKMSNFLEVKSDSFILNDIKFFLKYLADYNMDSFQSKGSFLLGYFIHLITDNLWNYHIMRPLKENYSIKFENNPNFIWEIKRDWYDLDKIYITEKKNSLFWTDFLYSEYNEDFIDLLPREGILRQLEFIKQFYQISNEEYLKISAKEFKYMKKEKMDFFIQDSYTVILDVLTRIFEEDFQFNGKISVLDGMFVWG</sequence>
<evidence type="ECO:0000259" key="1">
    <source>
        <dbReference type="Pfam" id="PF00882"/>
    </source>
</evidence>